<dbReference type="PANTHER" id="PTHR23528">
    <property type="match status" value="1"/>
</dbReference>
<name>A0AB39UD15_9BIFI</name>
<dbReference type="RefSeq" id="WP_369343142.1">
    <property type="nucleotide sequence ID" value="NZ_CP129675.1"/>
</dbReference>
<accession>A0AB39UD15</accession>
<keyword evidence="4 5" id="KW-0472">Membrane</keyword>
<reference evidence="7" key="1">
    <citation type="submission" date="2023-07" db="EMBL/GenBank/DDBJ databases">
        <title>Bifidobacterium aquikefiriaerophilum sp. nov. and Bifidobacterium eccum sp. nov., isolated from water kefir.</title>
        <authorList>
            <person name="Breselge S."/>
            <person name="Bellassi P."/>
            <person name="Barcenilla C."/>
            <person name="Alvarez-Ordonez A."/>
            <person name="Morelli L."/>
            <person name="Cotter P.D."/>
        </authorList>
    </citation>
    <scope>NUCLEOTIDE SEQUENCE</scope>
    <source>
        <strain evidence="7">WK048_4_13</strain>
    </source>
</reference>
<evidence type="ECO:0000256" key="4">
    <source>
        <dbReference type="ARBA" id="ARBA00023136"/>
    </source>
</evidence>
<dbReference type="InterPro" id="IPR020846">
    <property type="entry name" value="MFS_dom"/>
</dbReference>
<evidence type="ECO:0000256" key="5">
    <source>
        <dbReference type="SAM" id="Phobius"/>
    </source>
</evidence>
<evidence type="ECO:0000256" key="1">
    <source>
        <dbReference type="ARBA" id="ARBA00004651"/>
    </source>
</evidence>
<evidence type="ECO:0000259" key="6">
    <source>
        <dbReference type="PROSITE" id="PS50850"/>
    </source>
</evidence>
<dbReference type="GO" id="GO:0022857">
    <property type="term" value="F:transmembrane transporter activity"/>
    <property type="evidence" value="ECO:0007669"/>
    <property type="project" value="InterPro"/>
</dbReference>
<comment type="subcellular location">
    <subcellularLocation>
        <location evidence="1">Cell membrane</location>
        <topology evidence="1">Multi-pass membrane protein</topology>
    </subcellularLocation>
</comment>
<dbReference type="Pfam" id="PF07690">
    <property type="entry name" value="MFS_1"/>
    <property type="match status" value="2"/>
</dbReference>
<feature type="transmembrane region" description="Helical" evidence="5">
    <location>
        <begin position="177"/>
        <end position="197"/>
    </location>
</feature>
<dbReference type="PROSITE" id="PS50850">
    <property type="entry name" value="MFS"/>
    <property type="match status" value="1"/>
</dbReference>
<protein>
    <submittedName>
        <fullName evidence="7">MFS transporter</fullName>
    </submittedName>
</protein>
<organism evidence="7">
    <name type="scientific">Bifidobacterium fermentum</name>
    <dbReference type="NCBI Taxonomy" id="3059035"/>
    <lineage>
        <taxon>Bacteria</taxon>
        <taxon>Bacillati</taxon>
        <taxon>Actinomycetota</taxon>
        <taxon>Actinomycetes</taxon>
        <taxon>Bifidobacteriales</taxon>
        <taxon>Bifidobacteriaceae</taxon>
        <taxon>Bifidobacterium</taxon>
    </lineage>
</organism>
<evidence type="ECO:0000313" key="7">
    <source>
        <dbReference type="EMBL" id="XDS46640.1"/>
    </source>
</evidence>
<feature type="transmembrane region" description="Helical" evidence="5">
    <location>
        <begin position="150"/>
        <end position="171"/>
    </location>
</feature>
<proteinExistence type="predicted"/>
<sequence>MMTMESTVTARPVIGRAYYPALVAASTSMWAIILGPVLSTIPNQVDSIAPGNKVFGLALVTGIAGIVGIVTNPLIGHLSDITRTRFGRRIPWLVAGLAVILPVSIIIGHSKSIAELALWWTLLQVGANMLMAPTSATIPDVVPERRRGMASACLGIAAAAAPVLGTGIQTLVSSPSLVYMILGGLICLAQLCFIATLRNDHTLPQAHPRTRRRIRWEHLIPRSKDFWLVCAHRILFGLGQNMALAYLFYYLQDVIHYAAQHPGQTTDDGVLLLTAIYAPCVIVAAIFAGSLTDRTGRFTWCLVTATLVFAVGAVLGAVTASWIGVIVLAVLTGLGYGAYASTSMAMAVHLLPDGERRARDLSLINVADLSAIALGPILAAAGISLSGYSAVFIASGILVVVSGVIVTAIKGAH</sequence>
<dbReference type="EMBL" id="CP129675">
    <property type="protein sequence ID" value="XDS46640.1"/>
    <property type="molecule type" value="Genomic_DNA"/>
</dbReference>
<evidence type="ECO:0000256" key="2">
    <source>
        <dbReference type="ARBA" id="ARBA00022692"/>
    </source>
</evidence>
<dbReference type="SUPFAM" id="SSF103473">
    <property type="entry name" value="MFS general substrate transporter"/>
    <property type="match status" value="1"/>
</dbReference>
<dbReference type="PANTHER" id="PTHR23528:SF1">
    <property type="entry name" value="MAJOR FACILITATOR SUPERFAMILY (MFS) PROFILE DOMAIN-CONTAINING PROTEIN"/>
    <property type="match status" value="1"/>
</dbReference>
<feature type="transmembrane region" description="Helical" evidence="5">
    <location>
        <begin position="298"/>
        <end position="320"/>
    </location>
</feature>
<feature type="transmembrane region" description="Helical" evidence="5">
    <location>
        <begin position="226"/>
        <end position="249"/>
    </location>
</feature>
<dbReference type="InterPro" id="IPR011701">
    <property type="entry name" value="MFS"/>
</dbReference>
<gene>
    <name evidence="7" type="ORF">QN217_00300</name>
</gene>
<keyword evidence="2 5" id="KW-0812">Transmembrane</keyword>
<dbReference type="Gene3D" id="1.20.1250.20">
    <property type="entry name" value="MFS general substrate transporter like domains"/>
    <property type="match status" value="2"/>
</dbReference>
<feature type="transmembrane region" description="Helical" evidence="5">
    <location>
        <begin position="326"/>
        <end position="351"/>
    </location>
</feature>
<feature type="transmembrane region" description="Helical" evidence="5">
    <location>
        <begin position="21"/>
        <end position="42"/>
    </location>
</feature>
<dbReference type="InterPro" id="IPR036259">
    <property type="entry name" value="MFS_trans_sf"/>
</dbReference>
<feature type="transmembrane region" description="Helical" evidence="5">
    <location>
        <begin position="90"/>
        <end position="110"/>
    </location>
</feature>
<keyword evidence="3 5" id="KW-1133">Transmembrane helix</keyword>
<evidence type="ECO:0000256" key="3">
    <source>
        <dbReference type="ARBA" id="ARBA00022989"/>
    </source>
</evidence>
<feature type="transmembrane region" description="Helical" evidence="5">
    <location>
        <begin position="269"/>
        <end position="291"/>
    </location>
</feature>
<feature type="transmembrane region" description="Helical" evidence="5">
    <location>
        <begin position="116"/>
        <end position="138"/>
    </location>
</feature>
<feature type="transmembrane region" description="Helical" evidence="5">
    <location>
        <begin position="389"/>
        <end position="409"/>
    </location>
</feature>
<feature type="domain" description="Major facilitator superfamily (MFS) profile" evidence="6">
    <location>
        <begin position="225"/>
        <end position="413"/>
    </location>
</feature>
<feature type="transmembrane region" description="Helical" evidence="5">
    <location>
        <begin position="363"/>
        <end position="383"/>
    </location>
</feature>
<dbReference type="GO" id="GO:0005886">
    <property type="term" value="C:plasma membrane"/>
    <property type="evidence" value="ECO:0007669"/>
    <property type="project" value="UniProtKB-SubCell"/>
</dbReference>
<dbReference type="AlphaFoldDB" id="A0AB39UD15"/>
<feature type="transmembrane region" description="Helical" evidence="5">
    <location>
        <begin position="54"/>
        <end position="78"/>
    </location>
</feature>